<dbReference type="Gene3D" id="3.80.10.10">
    <property type="entry name" value="Ribonuclease Inhibitor"/>
    <property type="match status" value="3"/>
</dbReference>
<keyword evidence="4" id="KW-0433">Leucine-rich repeat</keyword>
<dbReference type="PANTHER" id="PTHR48061">
    <property type="entry name" value="LEUCINE-RICH REPEAT RECEPTOR PROTEIN KINASE EMS1-LIKE-RELATED"/>
    <property type="match status" value="1"/>
</dbReference>
<sequence>MFMLMRLLYILPLFHLIHSFPSKQPLCHDDESSALLQFKKSFIINKSASSDPDAYPKVRSWRLEGENSDCCSWDGVDCDEDTGHVIGLDLSSSYLYGSINSNSTLFRLVHLRSLNLAYNHFNYSQIPSQLGNLSRLTYLNLSYTFFSGQIPFEVSKLSQLSSLDLCCNFDLSSGKYFLQFKQTLYLHDSGMHGQFPPGIFKLPNLRVLDVKYNQDLTGSWPDFQYLSSRLEEIDLGSTGFTGELPISMGNFGSLIALSIWGCNFSGSIPSSIGNLTNLIYLELSINTLVGNIPSSIGNLIQLAFLGLYDNQLSGPISFGLTNLTQLVVFDLGGNHLTGPIPFGLMNLTKLNVLCLWKNKFEGQFPISIFKQTNLYLLDISANYLSGTLFICNMTSLHILYVSDNYFSGSLLPCLHNILELRMISLRGNKFQGLLPRSLSNSTMLEAIDVSNNQFNDTFPSWLGNLPNLKLLLLRSNKFYGQILESLETNYQFPNLRIIDLSYNSFIGRLPLKSFRNWNTLKLDNESHLSYIQAEISSSAGTYHMYYEYDYTMQLRNKGLDIAYDKVQEFFRAIDMSSNRFVGEIPSYIGDLKRLRMLNLSNNILTGHIPPSIGNLTMLESLDLSQNRLSGEIPSQLTQLTFLEWFNVSHNQLAGSIPHGKQFDTFENKSFMGNLGLCGNPLSKKCWVSDSSVPLPSTSKQIQDSAVSPFEFGWKIVLVGYGFGLIFGVIIGNIVATKKLDWLMKTFGIWQRTQRNNVTIS</sequence>
<comment type="subcellular location">
    <subcellularLocation>
        <location evidence="1">Cell membrane</location>
        <topology evidence="1">Single-pass type I membrane protein</topology>
    </subcellularLocation>
</comment>
<dbReference type="FunFam" id="3.80.10.10:FF:000233">
    <property type="entry name" value="Leucine-rich repeat receptor-like protein kinase TDR"/>
    <property type="match status" value="1"/>
</dbReference>
<feature type="domain" description="Disease resistance R13L4/SHOC-2-like LRR" evidence="15">
    <location>
        <begin position="247"/>
        <end position="523"/>
    </location>
</feature>
<keyword evidence="9 12" id="KW-0472">Membrane</keyword>
<accession>A0A7N2L5T1</accession>
<dbReference type="PANTHER" id="PTHR48061:SF12">
    <property type="entry name" value="DISEASE RESISTANCE LIKE PROTEIN"/>
    <property type="match status" value="1"/>
</dbReference>
<keyword evidence="5 12" id="KW-0812">Transmembrane</keyword>
<keyword evidence="7" id="KW-0677">Repeat</keyword>
<keyword evidence="10" id="KW-0675">Receptor</keyword>
<evidence type="ECO:0000256" key="10">
    <source>
        <dbReference type="ARBA" id="ARBA00023170"/>
    </source>
</evidence>
<dbReference type="InterPro" id="IPR055414">
    <property type="entry name" value="LRR_R13L4/SHOC2-like"/>
</dbReference>
<proteinExistence type="inferred from homology"/>
<dbReference type="EMBL" id="LRBV02000003">
    <property type="status" value="NOT_ANNOTATED_CDS"/>
    <property type="molecule type" value="Genomic_DNA"/>
</dbReference>
<dbReference type="EnsemblPlants" id="QL03p010880:mrna">
    <property type="protein sequence ID" value="QL03p010880:mrna"/>
    <property type="gene ID" value="QL03p010880"/>
</dbReference>
<dbReference type="SUPFAM" id="SSF52058">
    <property type="entry name" value="L domain-like"/>
    <property type="match status" value="3"/>
</dbReference>
<evidence type="ECO:0000256" key="5">
    <source>
        <dbReference type="ARBA" id="ARBA00022692"/>
    </source>
</evidence>
<evidence type="ECO:0000256" key="2">
    <source>
        <dbReference type="ARBA" id="ARBA00009592"/>
    </source>
</evidence>
<evidence type="ECO:0000256" key="6">
    <source>
        <dbReference type="ARBA" id="ARBA00022729"/>
    </source>
</evidence>
<dbReference type="InterPro" id="IPR046956">
    <property type="entry name" value="RLP23-like"/>
</dbReference>
<evidence type="ECO:0000256" key="8">
    <source>
        <dbReference type="ARBA" id="ARBA00022989"/>
    </source>
</evidence>
<dbReference type="Pfam" id="PF08263">
    <property type="entry name" value="LRRNT_2"/>
    <property type="match status" value="1"/>
</dbReference>
<evidence type="ECO:0000256" key="3">
    <source>
        <dbReference type="ARBA" id="ARBA00022475"/>
    </source>
</evidence>
<evidence type="ECO:0000256" key="7">
    <source>
        <dbReference type="ARBA" id="ARBA00022737"/>
    </source>
</evidence>
<evidence type="ECO:0000256" key="1">
    <source>
        <dbReference type="ARBA" id="ARBA00004251"/>
    </source>
</evidence>
<dbReference type="Pfam" id="PF23598">
    <property type="entry name" value="LRR_14"/>
    <property type="match status" value="1"/>
</dbReference>
<keyword evidence="11" id="KW-0325">Glycoprotein</keyword>
<evidence type="ECO:0000256" key="9">
    <source>
        <dbReference type="ARBA" id="ARBA00023136"/>
    </source>
</evidence>
<dbReference type="InterPro" id="IPR013210">
    <property type="entry name" value="LRR_N_plant-typ"/>
</dbReference>
<dbReference type="Proteomes" id="UP000594261">
    <property type="component" value="Chromosome 3"/>
</dbReference>
<reference evidence="16 17" key="1">
    <citation type="journal article" date="2016" name="G3 (Bethesda)">
        <title>First Draft Assembly and Annotation of the Genome of a California Endemic Oak Quercus lobata Nee (Fagaceae).</title>
        <authorList>
            <person name="Sork V.L."/>
            <person name="Fitz-Gibbon S.T."/>
            <person name="Puiu D."/>
            <person name="Crepeau M."/>
            <person name="Gugger P.F."/>
            <person name="Sherman R."/>
            <person name="Stevens K."/>
            <person name="Langley C.H."/>
            <person name="Pellegrini M."/>
            <person name="Salzberg S.L."/>
        </authorList>
    </citation>
    <scope>NUCLEOTIDE SEQUENCE [LARGE SCALE GENOMIC DNA]</scope>
    <source>
        <strain evidence="16 17">cv. SW786</strain>
    </source>
</reference>
<dbReference type="InterPro" id="IPR003591">
    <property type="entry name" value="Leu-rich_rpt_typical-subtyp"/>
</dbReference>
<feature type="chain" id="PRO_5029902640" description="Leucine-rich repeat-containing N-terminal plant-type domain-containing protein" evidence="13">
    <location>
        <begin position="20"/>
        <end position="760"/>
    </location>
</feature>
<reference evidence="16" key="2">
    <citation type="submission" date="2021-01" db="UniProtKB">
        <authorList>
            <consortium name="EnsemblPlants"/>
        </authorList>
    </citation>
    <scope>IDENTIFICATION</scope>
</reference>
<organism evidence="16 17">
    <name type="scientific">Quercus lobata</name>
    <name type="common">Valley oak</name>
    <dbReference type="NCBI Taxonomy" id="97700"/>
    <lineage>
        <taxon>Eukaryota</taxon>
        <taxon>Viridiplantae</taxon>
        <taxon>Streptophyta</taxon>
        <taxon>Embryophyta</taxon>
        <taxon>Tracheophyta</taxon>
        <taxon>Spermatophyta</taxon>
        <taxon>Magnoliopsida</taxon>
        <taxon>eudicotyledons</taxon>
        <taxon>Gunneridae</taxon>
        <taxon>Pentapetalae</taxon>
        <taxon>rosids</taxon>
        <taxon>fabids</taxon>
        <taxon>Fagales</taxon>
        <taxon>Fagaceae</taxon>
        <taxon>Quercus</taxon>
    </lineage>
</organism>
<evidence type="ECO:0000256" key="11">
    <source>
        <dbReference type="ARBA" id="ARBA00023180"/>
    </source>
</evidence>
<keyword evidence="6 13" id="KW-0732">Signal</keyword>
<dbReference type="Pfam" id="PF13855">
    <property type="entry name" value="LRR_8"/>
    <property type="match status" value="1"/>
</dbReference>
<evidence type="ECO:0008006" key="18">
    <source>
        <dbReference type="Google" id="ProtNLM"/>
    </source>
</evidence>
<protein>
    <recommendedName>
        <fullName evidence="18">Leucine-rich repeat-containing N-terminal plant-type domain-containing protein</fullName>
    </recommendedName>
</protein>
<comment type="similarity">
    <text evidence="2">Belongs to the RLP family.</text>
</comment>
<keyword evidence="3" id="KW-1003">Cell membrane</keyword>
<dbReference type="InParanoid" id="A0A7N2L5T1"/>
<dbReference type="FunFam" id="3.80.10.10:FF:000111">
    <property type="entry name" value="LRR receptor-like serine/threonine-protein kinase ERECTA"/>
    <property type="match status" value="1"/>
</dbReference>
<dbReference type="Gramene" id="QL03p010880:mrna">
    <property type="protein sequence ID" value="QL03p010880:mrna"/>
    <property type="gene ID" value="QL03p010880"/>
</dbReference>
<dbReference type="InterPro" id="IPR001611">
    <property type="entry name" value="Leu-rich_rpt"/>
</dbReference>
<dbReference type="InterPro" id="IPR032675">
    <property type="entry name" value="LRR_dom_sf"/>
</dbReference>
<keyword evidence="17" id="KW-1185">Reference proteome</keyword>
<feature type="transmembrane region" description="Helical" evidence="12">
    <location>
        <begin position="711"/>
        <end position="735"/>
    </location>
</feature>
<evidence type="ECO:0000259" key="14">
    <source>
        <dbReference type="Pfam" id="PF08263"/>
    </source>
</evidence>
<dbReference type="GO" id="GO:0005886">
    <property type="term" value="C:plasma membrane"/>
    <property type="evidence" value="ECO:0007669"/>
    <property type="project" value="UniProtKB-SubCell"/>
</dbReference>
<dbReference type="FunCoup" id="A0A7N2L5T1">
    <property type="interactions" value="314"/>
</dbReference>
<evidence type="ECO:0000256" key="12">
    <source>
        <dbReference type="SAM" id="Phobius"/>
    </source>
</evidence>
<evidence type="ECO:0000256" key="13">
    <source>
        <dbReference type="SAM" id="SignalP"/>
    </source>
</evidence>
<evidence type="ECO:0000313" key="17">
    <source>
        <dbReference type="Proteomes" id="UP000594261"/>
    </source>
</evidence>
<dbReference type="SMART" id="SM00369">
    <property type="entry name" value="LRR_TYP"/>
    <property type="match status" value="7"/>
</dbReference>
<dbReference type="AlphaFoldDB" id="A0A7N2L5T1"/>
<evidence type="ECO:0000256" key="4">
    <source>
        <dbReference type="ARBA" id="ARBA00022614"/>
    </source>
</evidence>
<dbReference type="OMA" id="RCHANER"/>
<keyword evidence="8 12" id="KW-1133">Transmembrane helix</keyword>
<evidence type="ECO:0000259" key="15">
    <source>
        <dbReference type="Pfam" id="PF23598"/>
    </source>
</evidence>
<name>A0A7N2L5T1_QUELO</name>
<feature type="domain" description="Leucine-rich repeat-containing N-terminal plant-type" evidence="14">
    <location>
        <begin position="28"/>
        <end position="79"/>
    </location>
</feature>
<feature type="signal peptide" evidence="13">
    <location>
        <begin position="1"/>
        <end position="19"/>
    </location>
</feature>
<evidence type="ECO:0000313" key="16">
    <source>
        <dbReference type="EnsemblPlants" id="QL03p010880:mrna"/>
    </source>
</evidence>
<dbReference type="Pfam" id="PF00560">
    <property type="entry name" value="LRR_1"/>
    <property type="match status" value="2"/>
</dbReference>
<dbReference type="GO" id="GO:0009791">
    <property type="term" value="P:post-embryonic development"/>
    <property type="evidence" value="ECO:0007669"/>
    <property type="project" value="UniProtKB-ARBA"/>
</dbReference>